<dbReference type="Pfam" id="PF02321">
    <property type="entry name" value="OEP"/>
    <property type="match status" value="2"/>
</dbReference>
<dbReference type="OrthoDB" id="9770517at2"/>
<dbReference type="InterPro" id="IPR010131">
    <property type="entry name" value="MdtP/NodT-like"/>
</dbReference>
<dbReference type="GeneID" id="88184737"/>
<dbReference type="EMBL" id="CP001157">
    <property type="protein sequence ID" value="ACO77652.1"/>
    <property type="molecule type" value="Genomic_DNA"/>
</dbReference>
<keyword evidence="2 7" id="KW-1134">Transmembrane beta strand</keyword>
<evidence type="ECO:0000256" key="3">
    <source>
        <dbReference type="ARBA" id="ARBA00022692"/>
    </source>
</evidence>
<evidence type="ECO:0000256" key="6">
    <source>
        <dbReference type="ARBA" id="ARBA00023288"/>
    </source>
</evidence>
<dbReference type="NCBIfam" id="TIGR01845">
    <property type="entry name" value="outer_NodT"/>
    <property type="match status" value="1"/>
</dbReference>
<evidence type="ECO:0000313" key="10">
    <source>
        <dbReference type="Proteomes" id="UP000002424"/>
    </source>
</evidence>
<evidence type="ECO:0000256" key="1">
    <source>
        <dbReference type="ARBA" id="ARBA00007613"/>
    </source>
</evidence>
<keyword evidence="6 7" id="KW-0449">Lipoprotein</keyword>
<dbReference type="PANTHER" id="PTHR30203:SF33">
    <property type="entry name" value="BLR4455 PROTEIN"/>
    <property type="match status" value="1"/>
</dbReference>
<name>C1DQX9_AZOVD</name>
<keyword evidence="4 7" id="KW-0564">Palmitate</keyword>
<dbReference type="Proteomes" id="UP000002424">
    <property type="component" value="Chromosome"/>
</dbReference>
<gene>
    <name evidence="9" type="ordered locus">Avin_14360</name>
</gene>
<dbReference type="eggNOG" id="COG1538">
    <property type="taxonomic scope" value="Bacteria"/>
</dbReference>
<evidence type="ECO:0000256" key="5">
    <source>
        <dbReference type="ARBA" id="ARBA00023237"/>
    </source>
</evidence>
<comment type="subcellular location">
    <subcellularLocation>
        <location evidence="7">Cell outer membrane</location>
        <topology evidence="7">Lipid-anchor</topology>
    </subcellularLocation>
</comment>
<dbReference type="GO" id="GO:0015562">
    <property type="term" value="F:efflux transmembrane transporter activity"/>
    <property type="evidence" value="ECO:0007669"/>
    <property type="project" value="InterPro"/>
</dbReference>
<dbReference type="RefSeq" id="WP_012700071.1">
    <property type="nucleotide sequence ID" value="NC_012560.1"/>
</dbReference>
<dbReference type="GO" id="GO:0009279">
    <property type="term" value="C:cell outer membrane"/>
    <property type="evidence" value="ECO:0007669"/>
    <property type="project" value="UniProtKB-SubCell"/>
</dbReference>
<feature type="compositionally biased region" description="Low complexity" evidence="8">
    <location>
        <begin position="126"/>
        <end position="156"/>
    </location>
</feature>
<evidence type="ECO:0000256" key="4">
    <source>
        <dbReference type="ARBA" id="ARBA00023139"/>
    </source>
</evidence>
<dbReference type="Gene3D" id="1.20.1600.10">
    <property type="entry name" value="Outer membrane efflux proteins (OEP)"/>
    <property type="match status" value="1"/>
</dbReference>
<keyword evidence="5" id="KW-0998">Cell outer membrane</keyword>
<dbReference type="KEGG" id="avn:Avin_14360"/>
<dbReference type="Gene3D" id="2.20.200.10">
    <property type="entry name" value="Outer membrane efflux proteins (OEP)"/>
    <property type="match status" value="1"/>
</dbReference>
<proteinExistence type="inferred from homology"/>
<dbReference type="EnsemblBacteria" id="ACO77652">
    <property type="protein sequence ID" value="ACO77652"/>
    <property type="gene ID" value="Avin_14360"/>
</dbReference>
<dbReference type="SUPFAM" id="SSF56954">
    <property type="entry name" value="Outer membrane efflux proteins (OEP)"/>
    <property type="match status" value="1"/>
</dbReference>
<sequence length="507" mass="54870">MALPSLFLRIRPLTLALTLGGLSGCMLGPDYQRPAVSMPVDYKEAAGWKAATPRDGEARGDWWRVYGDARLDALLVQVEVSNQNVAQYLAQYAQALALTGQSRADLFPSLRGSAGMTRSGSGGGTYLTSSTGSSTSSATGSSGSEGVTQSSSRSVSGISDNYSAQLSLSWELDLWGKLRRTLEEDRASAEASAAELADATLSAQSSLAQNYFQLRVLDERIRLYDINIRSYERYLRVVRDQYEEGQTSRATLAQAETQLESARASSLDLRWQRAQYEHAIAILIGKAPAEFSLPVAERFEQRIPETSAGVASSLLERRPDIAAAERDVAAANAAIGVAKSGYFPDLTLSASGGFQDSGTKKLFTVANRFWSIGPSFSQTLFDFGSTRAEVAQARASYDAAVATYRQTVLDALGEVEDYLVELRTLETELAARRRAADAARESERVTYDQYEEGMIDYLDVATTQNTSLSEQQSVLQLVGTQLVASVQLIVALGGGWQNETEAPATAR</sequence>
<comment type="similarity">
    <text evidence="1 7">Belongs to the outer membrane factor (OMF) (TC 1.B.17) family.</text>
</comment>
<organism evidence="9 10">
    <name type="scientific">Azotobacter vinelandii (strain DJ / ATCC BAA-1303)</name>
    <dbReference type="NCBI Taxonomy" id="322710"/>
    <lineage>
        <taxon>Bacteria</taxon>
        <taxon>Pseudomonadati</taxon>
        <taxon>Pseudomonadota</taxon>
        <taxon>Gammaproteobacteria</taxon>
        <taxon>Pseudomonadales</taxon>
        <taxon>Pseudomonadaceae</taxon>
        <taxon>Azotobacter</taxon>
    </lineage>
</organism>
<keyword evidence="10" id="KW-1185">Reference proteome</keyword>
<dbReference type="PANTHER" id="PTHR30203">
    <property type="entry name" value="OUTER MEMBRANE CATION EFFLUX PROTEIN"/>
    <property type="match status" value="1"/>
</dbReference>
<keyword evidence="3 7" id="KW-0812">Transmembrane</keyword>
<accession>C1DQX9</accession>
<evidence type="ECO:0000256" key="2">
    <source>
        <dbReference type="ARBA" id="ARBA00022452"/>
    </source>
</evidence>
<evidence type="ECO:0000313" key="9">
    <source>
        <dbReference type="EMBL" id="ACO77652.1"/>
    </source>
</evidence>
<dbReference type="HOGENOM" id="CLU_012817_13_1_6"/>
<dbReference type="InterPro" id="IPR003423">
    <property type="entry name" value="OMP_efflux"/>
</dbReference>
<dbReference type="STRING" id="322710.Avin_14360"/>
<evidence type="ECO:0000256" key="8">
    <source>
        <dbReference type="SAM" id="MobiDB-lite"/>
    </source>
</evidence>
<dbReference type="AlphaFoldDB" id="C1DQX9"/>
<protein>
    <submittedName>
        <fullName evidence="9">RND efflux system, outer membrane lipoprotein, NodT family</fullName>
    </submittedName>
</protein>
<reference evidence="9 10" key="1">
    <citation type="journal article" date="2009" name="J. Bacteriol.">
        <title>Genome sequence of Azotobacter vinelandii, an obligate aerobe specialized to support diverse anaerobic metabolic processes.</title>
        <authorList>
            <person name="Setubal J.C."/>
            <person name="dos Santos P."/>
            <person name="Goldman B.S."/>
            <person name="Ertesvag H."/>
            <person name="Espin G."/>
            <person name="Rubio L.M."/>
            <person name="Valla S."/>
            <person name="Almeida N.F."/>
            <person name="Balasubramanian D."/>
            <person name="Cromes L."/>
            <person name="Curatti L."/>
            <person name="Du Z."/>
            <person name="Godsy E."/>
            <person name="Goodner B."/>
            <person name="Hellner-Burris K."/>
            <person name="Hernandez J.A."/>
            <person name="Houmiel K."/>
            <person name="Imperial J."/>
            <person name="Kennedy C."/>
            <person name="Larson T.J."/>
            <person name="Latreille P."/>
            <person name="Ligon L.S."/>
            <person name="Lu J."/>
            <person name="Maerk M."/>
            <person name="Miller N.M."/>
            <person name="Norton S."/>
            <person name="O'Carroll I.P."/>
            <person name="Paulsen I."/>
            <person name="Raulfs E.C."/>
            <person name="Roemer R."/>
            <person name="Rosser J."/>
            <person name="Segura D."/>
            <person name="Slater S."/>
            <person name="Stricklin S.L."/>
            <person name="Studholme D.J."/>
            <person name="Sun J."/>
            <person name="Viana C.J."/>
            <person name="Wallin E."/>
            <person name="Wang B."/>
            <person name="Wheeler C."/>
            <person name="Zhu H."/>
            <person name="Dean D.R."/>
            <person name="Dixon R."/>
            <person name="Wood D."/>
        </authorList>
    </citation>
    <scope>NUCLEOTIDE SEQUENCE [LARGE SCALE GENOMIC DNA]</scope>
    <source>
        <strain evidence="10">DJ / ATCC BAA-1303</strain>
    </source>
</reference>
<evidence type="ECO:0000256" key="7">
    <source>
        <dbReference type="RuleBase" id="RU362097"/>
    </source>
</evidence>
<keyword evidence="7" id="KW-0472">Membrane</keyword>
<feature type="region of interest" description="Disordered" evidence="8">
    <location>
        <begin position="114"/>
        <end position="156"/>
    </location>
</feature>